<feature type="compositionally biased region" description="Basic and acidic residues" evidence="1">
    <location>
        <begin position="263"/>
        <end position="280"/>
    </location>
</feature>
<protein>
    <submittedName>
        <fullName evidence="2">6-bladed beta-propeller</fullName>
    </submittedName>
</protein>
<reference evidence="2 3" key="1">
    <citation type="submission" date="2021-11" db="EMBL/GenBank/DDBJ databases">
        <title>Aliifidinibius sp. nov., a new bacterium isolated from saline soil.</title>
        <authorList>
            <person name="Galisteo C."/>
            <person name="De La Haba R."/>
            <person name="Sanchez-Porro C."/>
            <person name="Ventosa A."/>
        </authorList>
    </citation>
    <scope>NUCLEOTIDE SEQUENCE [LARGE SCALE GENOMIC DNA]</scope>
    <source>
        <strain evidence="2 3">KACC 190600</strain>
    </source>
</reference>
<sequence>MRELLSVVVMGLFLFSCSSDNEPENPSDYVEKLPQEFPEEMNRFQEADSIYFGHLGYQTVPLDGGIVLYDRQGQVILRISSNGGIKQVVARSGRGPGEMQDILSLIKTAEEGILVYDQRNQKIIQFNDQLKYSEEFNVKPDDQNTISSALPSDKENEFIIELSSYAYYMDRSREPERYLAQFNMETNTYGKKIVLKDRLIAMSESRAGGRTIPYTPIDLVHYSPKSETLFLHDTETSRITEITSDFDTLQTIYLNLPSQELSPEERDSLKEDSGPRYEKSLEEKLPEIKTPVEEFKVDHRNRFWLRLNYRGTTQKWLVLDPEGEPLKIVHLPKGGMLTHISPDHLGVRLDDVTFAVFKPVD</sequence>
<dbReference type="RefSeq" id="WP_265788015.1">
    <property type="nucleotide sequence ID" value="NZ_BAABRS010000001.1"/>
</dbReference>
<organism evidence="2 3">
    <name type="scientific">Fodinibius salicampi</name>
    <dbReference type="NCBI Taxonomy" id="1920655"/>
    <lineage>
        <taxon>Bacteria</taxon>
        <taxon>Pseudomonadati</taxon>
        <taxon>Balneolota</taxon>
        <taxon>Balneolia</taxon>
        <taxon>Balneolales</taxon>
        <taxon>Balneolaceae</taxon>
        <taxon>Fodinibius</taxon>
    </lineage>
</organism>
<proteinExistence type="predicted"/>
<accession>A0ABT3PWN0</accession>
<evidence type="ECO:0000313" key="2">
    <source>
        <dbReference type="EMBL" id="MCW9712228.1"/>
    </source>
</evidence>
<gene>
    <name evidence="2" type="ORF">LQ318_04840</name>
</gene>
<feature type="region of interest" description="Disordered" evidence="1">
    <location>
        <begin position="260"/>
        <end position="280"/>
    </location>
</feature>
<evidence type="ECO:0000313" key="3">
    <source>
        <dbReference type="Proteomes" id="UP001207337"/>
    </source>
</evidence>
<keyword evidence="3" id="KW-1185">Reference proteome</keyword>
<dbReference type="Proteomes" id="UP001207337">
    <property type="component" value="Unassembled WGS sequence"/>
</dbReference>
<evidence type="ECO:0000256" key="1">
    <source>
        <dbReference type="SAM" id="MobiDB-lite"/>
    </source>
</evidence>
<comment type="caution">
    <text evidence="2">The sequence shown here is derived from an EMBL/GenBank/DDBJ whole genome shotgun (WGS) entry which is preliminary data.</text>
</comment>
<dbReference type="EMBL" id="JAJNDC010000001">
    <property type="protein sequence ID" value="MCW9712228.1"/>
    <property type="molecule type" value="Genomic_DNA"/>
</dbReference>
<name>A0ABT3PWN0_9BACT</name>
<dbReference type="PROSITE" id="PS51257">
    <property type="entry name" value="PROKAR_LIPOPROTEIN"/>
    <property type="match status" value="1"/>
</dbReference>